<dbReference type="Proteomes" id="UP000463951">
    <property type="component" value="Chromosome"/>
</dbReference>
<dbReference type="AlphaFoldDB" id="A0A499UB05"/>
<dbReference type="EMBL" id="AP019620">
    <property type="protein sequence ID" value="BBJ38035.1"/>
    <property type="molecule type" value="Genomic_DNA"/>
</dbReference>
<organism evidence="1 2">
    <name type="scientific">Streptomyces antimycoticus</name>
    <dbReference type="NCBI Taxonomy" id="68175"/>
    <lineage>
        <taxon>Bacteria</taxon>
        <taxon>Bacillati</taxon>
        <taxon>Actinomycetota</taxon>
        <taxon>Actinomycetes</taxon>
        <taxon>Kitasatosporales</taxon>
        <taxon>Streptomycetaceae</taxon>
        <taxon>Streptomyces</taxon>
        <taxon>Streptomyces violaceusniger group</taxon>
    </lineage>
</organism>
<protein>
    <submittedName>
        <fullName evidence="1">Uncharacterized protein</fullName>
    </submittedName>
</protein>
<reference evidence="1 2" key="1">
    <citation type="journal article" date="2020" name="Int. J. Syst. Evol. Microbiol.">
        <title>Reclassification of Streptomyces castelarensis and Streptomyces sporoclivatus as later heterotypic synonyms of Streptomyces antimycoticus.</title>
        <authorList>
            <person name="Komaki H."/>
            <person name="Tamura T."/>
        </authorList>
    </citation>
    <scope>NUCLEOTIDE SEQUENCE [LARGE SCALE GENOMIC DNA]</scope>
    <source>
        <strain evidence="1 2">NBRC 100767</strain>
    </source>
</reference>
<accession>A0A499UB05</accession>
<sequence length="88" mass="9498">MTQVALRAADEVIAHVGRPRFPLTGPEVASQNAVCGVHVNEPGGASVLRELAIDPSVQTEQDLPAPERAVLSLFRRPDESFERSAPLR</sequence>
<name>A0A499UB05_9ACTN</name>
<evidence type="ECO:0000313" key="1">
    <source>
        <dbReference type="EMBL" id="BBJ38035.1"/>
    </source>
</evidence>
<proteinExistence type="predicted"/>
<gene>
    <name evidence="1" type="ORF">SSPO_007530</name>
</gene>
<evidence type="ECO:0000313" key="2">
    <source>
        <dbReference type="Proteomes" id="UP000463951"/>
    </source>
</evidence>